<name>A0ABQ8Y5I9_9EUKA</name>
<dbReference type="Gene3D" id="3.90.1140.10">
    <property type="entry name" value="Cyclic phosphodiesterase"/>
    <property type="match status" value="1"/>
</dbReference>
<protein>
    <recommendedName>
        <fullName evidence="4">2'-5' RNA ligase family protein</fullName>
    </recommendedName>
</protein>
<evidence type="ECO:0008006" key="4">
    <source>
        <dbReference type="Google" id="ProtNLM"/>
    </source>
</evidence>
<accession>A0ABQ8Y5I9</accession>
<gene>
    <name evidence="2" type="ORF">M0813_24794</name>
</gene>
<keyword evidence="3" id="KW-1185">Reference proteome</keyword>
<evidence type="ECO:0000313" key="2">
    <source>
        <dbReference type="EMBL" id="KAJ6239874.1"/>
    </source>
</evidence>
<sequence length="239" mass="27112">MQKILFFIFLLQILAFPKAILTQKNDDQFIVLDIHVKVSQLVETEAIQLNSNITHYDPNNDIDLKNVALPHCTLYLTSFYVNDLDNIKQGVSEAIKAIKPCLDLRMGKVSATGTYGMWEMEKPDCLQQMSDLIVTNTKQFIQPNQPIPAWVKNLPEPIRDLKIKMIQEYGSPNVFSQFAPHVTIGYDNSTTTNFDKIVNSLRPKPISYETKEIGIGISSKHGTVLRGKDLADYFIQPPQ</sequence>
<evidence type="ECO:0000256" key="1">
    <source>
        <dbReference type="SAM" id="SignalP"/>
    </source>
</evidence>
<dbReference type="SUPFAM" id="SSF55144">
    <property type="entry name" value="LigT-like"/>
    <property type="match status" value="1"/>
</dbReference>
<comment type="caution">
    <text evidence="2">The sequence shown here is derived from an EMBL/GenBank/DDBJ whole genome shotgun (WGS) entry which is preliminary data.</text>
</comment>
<keyword evidence="1" id="KW-0732">Signal</keyword>
<evidence type="ECO:0000313" key="3">
    <source>
        <dbReference type="Proteomes" id="UP001150062"/>
    </source>
</evidence>
<reference evidence="2" key="1">
    <citation type="submission" date="2022-08" db="EMBL/GenBank/DDBJ databases">
        <title>Novel sulfate-reducing endosymbionts in the free-living metamonad Anaeramoeba.</title>
        <authorList>
            <person name="Jerlstrom-Hultqvist J."/>
            <person name="Cepicka I."/>
            <person name="Gallot-Lavallee L."/>
            <person name="Salas-Leiva D."/>
            <person name="Curtis B.A."/>
            <person name="Zahonova K."/>
            <person name="Pipaliya S."/>
            <person name="Dacks J."/>
            <person name="Roger A.J."/>
        </authorList>
    </citation>
    <scope>NUCLEOTIDE SEQUENCE</scope>
    <source>
        <strain evidence="2">Schooner1</strain>
    </source>
</reference>
<dbReference type="Proteomes" id="UP001150062">
    <property type="component" value="Unassembled WGS sequence"/>
</dbReference>
<organism evidence="2 3">
    <name type="scientific">Anaeramoeba flamelloides</name>
    <dbReference type="NCBI Taxonomy" id="1746091"/>
    <lineage>
        <taxon>Eukaryota</taxon>
        <taxon>Metamonada</taxon>
        <taxon>Anaeramoebidae</taxon>
        <taxon>Anaeramoeba</taxon>
    </lineage>
</organism>
<proteinExistence type="predicted"/>
<dbReference type="InterPro" id="IPR009097">
    <property type="entry name" value="Cyclic_Pdiesterase"/>
</dbReference>
<feature type="signal peptide" evidence="1">
    <location>
        <begin position="1"/>
        <end position="22"/>
    </location>
</feature>
<feature type="chain" id="PRO_5046460014" description="2'-5' RNA ligase family protein" evidence="1">
    <location>
        <begin position="23"/>
        <end position="239"/>
    </location>
</feature>
<dbReference type="EMBL" id="JAOAOG010000216">
    <property type="protein sequence ID" value="KAJ6239874.1"/>
    <property type="molecule type" value="Genomic_DNA"/>
</dbReference>